<reference evidence="1 2" key="2">
    <citation type="journal article" date="2016" name="J. Biotechnol.">
        <title>Complete genome sequence of Arthrobacter alpinus ERGS4:06, a yellow pigmented bacterium tolerant to cold and radiations isolated from Sikkim Himalaya.</title>
        <authorList>
            <person name="Kumar R."/>
            <person name="Singh D."/>
            <person name="Swarnkar M.K."/>
            <person name="Singh A.K."/>
            <person name="Kumar S."/>
        </authorList>
    </citation>
    <scope>NUCLEOTIDE SEQUENCE [LARGE SCALE GENOMIC DNA]</scope>
    <source>
        <strain evidence="1 2">ERGS4:06</strain>
    </source>
</reference>
<reference evidence="2" key="1">
    <citation type="submission" date="2015-11" db="EMBL/GenBank/DDBJ databases">
        <authorList>
            <person name="Kumar R."/>
            <person name="Singh D."/>
            <person name="Swarnkar M.K."/>
            <person name="Singh A.K."/>
            <person name="Kumar S."/>
        </authorList>
    </citation>
    <scope>NUCLEOTIDE SEQUENCE [LARGE SCALE GENOMIC DNA]</scope>
    <source>
        <strain evidence="2">ERGS4:06</strain>
    </source>
</reference>
<gene>
    <name evidence="1" type="ORF">AS189_08465</name>
</gene>
<evidence type="ECO:0000313" key="1">
    <source>
        <dbReference type="EMBL" id="ALO66518.1"/>
    </source>
</evidence>
<dbReference type="AlphaFoldDB" id="A0A0S2LYW7"/>
<dbReference type="Proteomes" id="UP000059574">
    <property type="component" value="Chromosome"/>
</dbReference>
<evidence type="ECO:0000313" key="2">
    <source>
        <dbReference type="Proteomes" id="UP000059574"/>
    </source>
</evidence>
<dbReference type="EMBL" id="CP013200">
    <property type="protein sequence ID" value="ALO66518.1"/>
    <property type="molecule type" value="Genomic_DNA"/>
</dbReference>
<dbReference type="RefSeq" id="WP_062287491.1">
    <property type="nucleotide sequence ID" value="NZ_CP013200.1"/>
</dbReference>
<protein>
    <submittedName>
        <fullName evidence="1">Uncharacterized protein</fullName>
    </submittedName>
</protein>
<dbReference type="OrthoDB" id="4411421at2"/>
<accession>A0A0S2LYW7</accession>
<organism evidence="1 2">
    <name type="scientific">Arthrobacter alpinus</name>
    <dbReference type="NCBI Taxonomy" id="656366"/>
    <lineage>
        <taxon>Bacteria</taxon>
        <taxon>Bacillati</taxon>
        <taxon>Actinomycetota</taxon>
        <taxon>Actinomycetes</taxon>
        <taxon>Micrococcales</taxon>
        <taxon>Micrococcaceae</taxon>
        <taxon>Arthrobacter</taxon>
    </lineage>
</organism>
<name>A0A0S2LYW7_9MICC</name>
<sequence>MTKAPERYAMNFDWVWGPDNPYLDKVASLAMNLRGADPEKLEALLERWLAGLEYDAEHGHYFHGGFSVEVQDRGNGTAQIVFTSGGQDVAESLGYAVDEFYEQVLQHLTTASVTWTEQPLEP</sequence>
<proteinExistence type="predicted"/>